<dbReference type="InterPro" id="IPR010666">
    <property type="entry name" value="Znf_GRF"/>
</dbReference>
<feature type="chain" id="PRO_5046905884" description="GRF-type domain-containing protein" evidence="7">
    <location>
        <begin position="18"/>
        <end position="190"/>
    </location>
</feature>
<dbReference type="EMBL" id="JASCZI010000445">
    <property type="protein sequence ID" value="MED6111843.1"/>
    <property type="molecule type" value="Genomic_DNA"/>
</dbReference>
<proteinExistence type="predicted"/>
<keyword evidence="10" id="KW-1185">Reference proteome</keyword>
<keyword evidence="6" id="KW-0472">Membrane</keyword>
<feature type="transmembrane region" description="Helical" evidence="6">
    <location>
        <begin position="170"/>
        <end position="189"/>
    </location>
</feature>
<accession>A0ABU6QJ43</accession>
<feature type="region of interest" description="Disordered" evidence="5">
    <location>
        <begin position="36"/>
        <end position="55"/>
    </location>
</feature>
<dbReference type="PANTHER" id="PTHR33680:SF1">
    <property type="entry name" value="OS05G0489500 PROTEIN"/>
    <property type="match status" value="1"/>
</dbReference>
<dbReference type="Proteomes" id="UP001341840">
    <property type="component" value="Unassembled WGS sequence"/>
</dbReference>
<keyword evidence="2 4" id="KW-0863">Zinc-finger</keyword>
<evidence type="ECO:0000256" key="5">
    <source>
        <dbReference type="SAM" id="MobiDB-lite"/>
    </source>
</evidence>
<keyword evidence="3" id="KW-0862">Zinc</keyword>
<evidence type="ECO:0000313" key="9">
    <source>
        <dbReference type="EMBL" id="MED6111843.1"/>
    </source>
</evidence>
<feature type="signal peptide" evidence="7">
    <location>
        <begin position="1"/>
        <end position="17"/>
    </location>
</feature>
<evidence type="ECO:0000256" key="4">
    <source>
        <dbReference type="PROSITE-ProRule" id="PRU01343"/>
    </source>
</evidence>
<keyword evidence="1" id="KW-0479">Metal-binding</keyword>
<dbReference type="PANTHER" id="PTHR33680">
    <property type="entry name" value="OS07G0190500 PROTEIN"/>
    <property type="match status" value="1"/>
</dbReference>
<evidence type="ECO:0000256" key="2">
    <source>
        <dbReference type="ARBA" id="ARBA00022771"/>
    </source>
</evidence>
<sequence length="190" mass="20685">MGPAQCSPLLLLPFTAATIWKYQVALHPFGLLETGGGSSASRRSSGGAGGERSSSSTQGFVAAKVGNERDGVAPTCDCNVYAVLYLSKTVNNPDRLFFGCPFFKIKKNHCKFFLWLDEHAAKFGRVAGAPAVKESRDDVDVHFFRMNIETRLSEPEGKISSFEKKGSNKWGLIFVWLVVVVIGVFVGTCK</sequence>
<keyword evidence="6" id="KW-0812">Transmembrane</keyword>
<comment type="caution">
    <text evidence="9">The sequence shown here is derived from an EMBL/GenBank/DDBJ whole genome shotgun (WGS) entry which is preliminary data.</text>
</comment>
<reference evidence="9 10" key="1">
    <citation type="journal article" date="2023" name="Plants (Basel)">
        <title>Bridging the Gap: Combining Genomics and Transcriptomics Approaches to Understand Stylosanthes scabra, an Orphan Legume from the Brazilian Caatinga.</title>
        <authorList>
            <person name="Ferreira-Neto J.R.C."/>
            <person name="da Silva M.D."/>
            <person name="Binneck E."/>
            <person name="de Melo N.F."/>
            <person name="da Silva R.H."/>
            <person name="de Melo A.L.T.M."/>
            <person name="Pandolfi V."/>
            <person name="Bustamante F.O."/>
            <person name="Brasileiro-Vidal A.C."/>
            <person name="Benko-Iseppon A.M."/>
        </authorList>
    </citation>
    <scope>NUCLEOTIDE SEQUENCE [LARGE SCALE GENOMIC DNA]</scope>
    <source>
        <tissue evidence="9">Leaves</tissue>
    </source>
</reference>
<keyword evidence="6" id="KW-1133">Transmembrane helix</keyword>
<evidence type="ECO:0000256" key="3">
    <source>
        <dbReference type="ARBA" id="ARBA00022833"/>
    </source>
</evidence>
<evidence type="ECO:0000313" key="10">
    <source>
        <dbReference type="Proteomes" id="UP001341840"/>
    </source>
</evidence>
<dbReference type="PROSITE" id="PS51999">
    <property type="entry name" value="ZF_GRF"/>
    <property type="match status" value="1"/>
</dbReference>
<evidence type="ECO:0000256" key="6">
    <source>
        <dbReference type="SAM" id="Phobius"/>
    </source>
</evidence>
<protein>
    <recommendedName>
        <fullName evidence="8">GRF-type domain-containing protein</fullName>
    </recommendedName>
</protein>
<evidence type="ECO:0000256" key="1">
    <source>
        <dbReference type="ARBA" id="ARBA00022723"/>
    </source>
</evidence>
<keyword evidence="7" id="KW-0732">Signal</keyword>
<evidence type="ECO:0000259" key="8">
    <source>
        <dbReference type="PROSITE" id="PS51999"/>
    </source>
</evidence>
<name>A0ABU6QJ43_9FABA</name>
<organism evidence="9 10">
    <name type="scientific">Stylosanthes scabra</name>
    <dbReference type="NCBI Taxonomy" id="79078"/>
    <lineage>
        <taxon>Eukaryota</taxon>
        <taxon>Viridiplantae</taxon>
        <taxon>Streptophyta</taxon>
        <taxon>Embryophyta</taxon>
        <taxon>Tracheophyta</taxon>
        <taxon>Spermatophyta</taxon>
        <taxon>Magnoliopsida</taxon>
        <taxon>eudicotyledons</taxon>
        <taxon>Gunneridae</taxon>
        <taxon>Pentapetalae</taxon>
        <taxon>rosids</taxon>
        <taxon>fabids</taxon>
        <taxon>Fabales</taxon>
        <taxon>Fabaceae</taxon>
        <taxon>Papilionoideae</taxon>
        <taxon>50 kb inversion clade</taxon>
        <taxon>dalbergioids sensu lato</taxon>
        <taxon>Dalbergieae</taxon>
        <taxon>Pterocarpus clade</taxon>
        <taxon>Stylosanthes</taxon>
    </lineage>
</organism>
<evidence type="ECO:0000256" key="7">
    <source>
        <dbReference type="SAM" id="SignalP"/>
    </source>
</evidence>
<feature type="compositionally biased region" description="Low complexity" evidence="5">
    <location>
        <begin position="39"/>
        <end position="55"/>
    </location>
</feature>
<gene>
    <name evidence="9" type="ORF">PIB30_056119</name>
</gene>
<feature type="domain" description="GRF-type" evidence="8">
    <location>
        <begin position="76"/>
        <end position="119"/>
    </location>
</feature>
<dbReference type="Pfam" id="PF06839">
    <property type="entry name" value="Zn_ribbon_GRF"/>
    <property type="match status" value="1"/>
</dbReference>